<accession>A0ABT6SJC5</accession>
<evidence type="ECO:0000313" key="2">
    <source>
        <dbReference type="Proteomes" id="UP001223978"/>
    </source>
</evidence>
<dbReference type="RefSeq" id="WP_282546215.1">
    <property type="nucleotide sequence ID" value="NZ_JASCIQ010000044.1"/>
</dbReference>
<protein>
    <submittedName>
        <fullName evidence="1">DUF6233 domain-containing protein</fullName>
    </submittedName>
</protein>
<keyword evidence="2" id="KW-1185">Reference proteome</keyword>
<name>A0ABT6SJC5_9ACTN</name>
<reference evidence="1 2" key="1">
    <citation type="submission" date="2023-05" db="EMBL/GenBank/DDBJ databases">
        <title>Draft genome sequence of Streptomyces sp. B-S-A6 isolated from a cave soil in Thailand.</title>
        <authorList>
            <person name="Chamroensaksri N."/>
            <person name="Muangham S."/>
        </authorList>
    </citation>
    <scope>NUCLEOTIDE SEQUENCE [LARGE SCALE GENOMIC DNA]</scope>
    <source>
        <strain evidence="1 2">B-S-A6</strain>
    </source>
</reference>
<comment type="caution">
    <text evidence="1">The sequence shown here is derived from an EMBL/GenBank/DDBJ whole genome shotgun (WGS) entry which is preliminary data.</text>
</comment>
<gene>
    <name evidence="1" type="ORF">QIS96_31365</name>
</gene>
<dbReference type="Proteomes" id="UP001223978">
    <property type="component" value="Unassembled WGS sequence"/>
</dbReference>
<dbReference type="Pfam" id="PF19746">
    <property type="entry name" value="DUF6233"/>
    <property type="match status" value="1"/>
</dbReference>
<sequence>MRARLHAQQQTALGWRCRVGVPLYRNVDEEGTAEAAEYLVWVTPGIHVQRIEGEDYSGVPTAPLRSAPAEPDLRWAWTVERRRLDGGRFELVVHTYDCAEAPAGGEELNIDQALNALERPGARACRVCDAAASLLPLLDDRPDTNDL</sequence>
<evidence type="ECO:0000313" key="1">
    <source>
        <dbReference type="EMBL" id="MDI3408305.1"/>
    </source>
</evidence>
<organism evidence="1 2">
    <name type="scientific">Streptomyces cavernicola</name>
    <dbReference type="NCBI Taxonomy" id="3043613"/>
    <lineage>
        <taxon>Bacteria</taxon>
        <taxon>Bacillati</taxon>
        <taxon>Actinomycetota</taxon>
        <taxon>Actinomycetes</taxon>
        <taxon>Kitasatosporales</taxon>
        <taxon>Streptomycetaceae</taxon>
        <taxon>Streptomyces</taxon>
    </lineage>
</organism>
<dbReference type="EMBL" id="JASCIQ010000044">
    <property type="protein sequence ID" value="MDI3408305.1"/>
    <property type="molecule type" value="Genomic_DNA"/>
</dbReference>
<dbReference type="InterPro" id="IPR046200">
    <property type="entry name" value="DUF6233"/>
</dbReference>
<proteinExistence type="predicted"/>